<dbReference type="EMBL" id="JAZDRO010000001">
    <property type="protein sequence ID" value="MEE2565544.1"/>
    <property type="molecule type" value="Genomic_DNA"/>
</dbReference>
<dbReference type="Proteomes" id="UP001310692">
    <property type="component" value="Unassembled WGS sequence"/>
</dbReference>
<evidence type="ECO:0000256" key="5">
    <source>
        <dbReference type="ARBA" id="ARBA00022967"/>
    </source>
</evidence>
<evidence type="ECO:0000256" key="2">
    <source>
        <dbReference type="ARBA" id="ARBA00022741"/>
    </source>
</evidence>
<evidence type="ECO:0000313" key="9">
    <source>
        <dbReference type="Proteomes" id="UP001310692"/>
    </source>
</evidence>
<comment type="caution">
    <text evidence="8">The sequence shown here is derived from an EMBL/GenBank/DDBJ whole genome shotgun (WGS) entry which is preliminary data.</text>
</comment>
<reference evidence="8 9" key="1">
    <citation type="submission" date="2024-01" db="EMBL/GenBank/DDBJ databases">
        <title>Hyphobacterium bacterium isolated from marine sediment.</title>
        <authorList>
            <person name="Zhao S."/>
        </authorList>
    </citation>
    <scope>NUCLEOTIDE SEQUENCE [LARGE SCALE GENOMIC DNA]</scope>
    <source>
        <strain evidence="8 9">Y60-23</strain>
    </source>
</reference>
<dbReference type="InterPro" id="IPR003593">
    <property type="entry name" value="AAA+_ATPase"/>
</dbReference>
<dbReference type="SMART" id="SM00382">
    <property type="entry name" value="AAA"/>
    <property type="match status" value="1"/>
</dbReference>
<keyword evidence="4 8" id="KW-0067">ATP-binding</keyword>
<gene>
    <name evidence="8" type="primary">ccmA</name>
    <name evidence="8" type="ORF">V0U35_02530</name>
</gene>
<evidence type="ECO:0000256" key="4">
    <source>
        <dbReference type="ARBA" id="ARBA00022840"/>
    </source>
</evidence>
<dbReference type="Pfam" id="PF00005">
    <property type="entry name" value="ABC_tran"/>
    <property type="match status" value="1"/>
</dbReference>
<dbReference type="SUPFAM" id="SSF52540">
    <property type="entry name" value="P-loop containing nucleoside triphosphate hydrolases"/>
    <property type="match status" value="1"/>
</dbReference>
<evidence type="ECO:0000256" key="3">
    <source>
        <dbReference type="ARBA" id="ARBA00022748"/>
    </source>
</evidence>
<dbReference type="RefSeq" id="WP_330195079.1">
    <property type="nucleotide sequence ID" value="NZ_JAZDRO010000001.1"/>
</dbReference>
<dbReference type="NCBIfam" id="TIGR01189">
    <property type="entry name" value="ccmA"/>
    <property type="match status" value="1"/>
</dbReference>
<dbReference type="InterPro" id="IPR027417">
    <property type="entry name" value="P-loop_NTPase"/>
</dbReference>
<proteinExistence type="predicted"/>
<organism evidence="8 9">
    <name type="scientific">Hyphobacterium marinum</name>
    <dbReference type="NCBI Taxonomy" id="3116574"/>
    <lineage>
        <taxon>Bacteria</taxon>
        <taxon>Pseudomonadati</taxon>
        <taxon>Pseudomonadota</taxon>
        <taxon>Alphaproteobacteria</taxon>
        <taxon>Maricaulales</taxon>
        <taxon>Maricaulaceae</taxon>
        <taxon>Hyphobacterium</taxon>
    </lineage>
</organism>
<name>A0ABU7LVG0_9PROT</name>
<keyword evidence="3" id="KW-0201">Cytochrome c-type biogenesis</keyword>
<dbReference type="GO" id="GO:0005524">
    <property type="term" value="F:ATP binding"/>
    <property type="evidence" value="ECO:0007669"/>
    <property type="project" value="UniProtKB-KW"/>
</dbReference>
<sequence>MTEPDFPPASLRLEAVTATRGAKTLVRDLSLALGPGEALLLTGANGAGKTTLLRVMAGLYAPDAGTVTMSPEPHRAAAWLGHADGIKPGETPRESLAFHAALTGANKATTKTALAVMGMDALADRPAQRLSRGQKRRAALARVIASHRPVWLLDEPAGPLDGDGRARLAAAVAAHRARGGIVVAATHQSLDWPDARTLEIGA</sequence>
<accession>A0ABU7LVG0</accession>
<protein>
    <submittedName>
        <fullName evidence="8">Heme ABC exporter ATP-binding protein CcmA</fullName>
    </submittedName>
</protein>
<keyword evidence="6" id="KW-0472">Membrane</keyword>
<dbReference type="InterPro" id="IPR005895">
    <property type="entry name" value="ABC_transptr_haem_export_CcmA"/>
</dbReference>
<keyword evidence="2" id="KW-0547">Nucleotide-binding</keyword>
<evidence type="ECO:0000313" key="8">
    <source>
        <dbReference type="EMBL" id="MEE2565544.1"/>
    </source>
</evidence>
<evidence type="ECO:0000256" key="1">
    <source>
        <dbReference type="ARBA" id="ARBA00022448"/>
    </source>
</evidence>
<dbReference type="PROSITE" id="PS50893">
    <property type="entry name" value="ABC_TRANSPORTER_2"/>
    <property type="match status" value="1"/>
</dbReference>
<dbReference type="Gene3D" id="3.40.50.300">
    <property type="entry name" value="P-loop containing nucleotide triphosphate hydrolases"/>
    <property type="match status" value="1"/>
</dbReference>
<evidence type="ECO:0000256" key="6">
    <source>
        <dbReference type="ARBA" id="ARBA00023136"/>
    </source>
</evidence>
<evidence type="ECO:0000259" key="7">
    <source>
        <dbReference type="PROSITE" id="PS50893"/>
    </source>
</evidence>
<feature type="domain" description="ABC transporter" evidence="7">
    <location>
        <begin position="11"/>
        <end position="202"/>
    </location>
</feature>
<keyword evidence="5" id="KW-1278">Translocase</keyword>
<dbReference type="InterPro" id="IPR003439">
    <property type="entry name" value="ABC_transporter-like_ATP-bd"/>
</dbReference>
<dbReference type="PANTHER" id="PTHR43499">
    <property type="entry name" value="ABC TRANSPORTER I FAMILY MEMBER 1"/>
    <property type="match status" value="1"/>
</dbReference>
<keyword evidence="9" id="KW-1185">Reference proteome</keyword>
<dbReference type="PANTHER" id="PTHR43499:SF1">
    <property type="entry name" value="ABC TRANSPORTER I FAMILY MEMBER 1"/>
    <property type="match status" value="1"/>
</dbReference>
<keyword evidence="1" id="KW-0813">Transport</keyword>